<proteinExistence type="predicted"/>
<evidence type="ECO:0000313" key="3">
    <source>
        <dbReference type="Proteomes" id="UP001163739"/>
    </source>
</evidence>
<organism evidence="2 3">
    <name type="scientific">Alkalimarinus alittae</name>
    <dbReference type="NCBI Taxonomy" id="2961619"/>
    <lineage>
        <taxon>Bacteria</taxon>
        <taxon>Pseudomonadati</taxon>
        <taxon>Pseudomonadota</taxon>
        <taxon>Gammaproteobacteria</taxon>
        <taxon>Alteromonadales</taxon>
        <taxon>Alteromonadaceae</taxon>
        <taxon>Alkalimarinus</taxon>
    </lineage>
</organism>
<dbReference type="Pfam" id="PF10011">
    <property type="entry name" value="DUF2254"/>
    <property type="match status" value="1"/>
</dbReference>
<dbReference type="InterPro" id="IPR018723">
    <property type="entry name" value="DUF2254_membrane"/>
</dbReference>
<dbReference type="Proteomes" id="UP001163739">
    <property type="component" value="Chromosome"/>
</dbReference>
<feature type="transmembrane region" description="Helical" evidence="1">
    <location>
        <begin position="40"/>
        <end position="61"/>
    </location>
</feature>
<gene>
    <name evidence="2" type="ORF">NKI27_01810</name>
</gene>
<keyword evidence="3" id="KW-1185">Reference proteome</keyword>
<sequence>MALSFLLIYIDKRFQLSTHHIFGFFYEVGPEGARLVLSTIANSMITVAGVAFSITIVALTLASSQFGPRMLRNFMKDTGNQVVLGTFISTFIYCLLVIRAVHTSGEQDFVPHLSVSFSLVAALFNVGVLIYFIHHISSSIQAEQVVASVYQELESHIDLFFPDTLDDKQLDRSKEQYANKPLVSSLDLSHLHGYDVCSPHSGYLQAVDEIALLEIAENNDWVIRLPYRAGCFVTIGGCLVTVMSNDKEEISDERCRLVFNTLILGGQRTPEQDVEFTINQLVEIAVRALSPGINDPFTALACIDRLGAALCRLTRRGFPPASVYDDAGNIRLITKPVTFLGIANSAFDQIRQYGVSSVAVSVRLMETLTRIAEQVANKEQYDAVKRQADMIISASDKALSEQNDIADIKQCYQACIDALRPFDDKYRHPHNVY</sequence>
<keyword evidence="1" id="KW-0812">Transmembrane</keyword>
<evidence type="ECO:0000256" key="1">
    <source>
        <dbReference type="SAM" id="Phobius"/>
    </source>
</evidence>
<protein>
    <submittedName>
        <fullName evidence="2">DUF2254 domain-containing protein</fullName>
    </submittedName>
</protein>
<name>A0ABY6N3B1_9ALTE</name>
<evidence type="ECO:0000313" key="2">
    <source>
        <dbReference type="EMBL" id="UZE96510.1"/>
    </source>
</evidence>
<accession>A0ABY6N3B1</accession>
<feature type="transmembrane region" description="Helical" evidence="1">
    <location>
        <begin position="113"/>
        <end position="133"/>
    </location>
</feature>
<reference evidence="2" key="1">
    <citation type="submission" date="2022-06" db="EMBL/GenBank/DDBJ databases">
        <title>Alkalimarinus sp. nov., isolated from gut of a Alitta virens.</title>
        <authorList>
            <person name="Yang A.I."/>
            <person name="Shin N.-R."/>
        </authorList>
    </citation>
    <scope>NUCLEOTIDE SEQUENCE</scope>
    <source>
        <strain evidence="2">A2M4</strain>
    </source>
</reference>
<keyword evidence="1" id="KW-1133">Transmembrane helix</keyword>
<feature type="transmembrane region" description="Helical" evidence="1">
    <location>
        <begin position="82"/>
        <end position="101"/>
    </location>
</feature>
<dbReference type="EMBL" id="CP100390">
    <property type="protein sequence ID" value="UZE96510.1"/>
    <property type="molecule type" value="Genomic_DNA"/>
</dbReference>
<keyword evidence="1" id="KW-0472">Membrane</keyword>